<dbReference type="RefSeq" id="WP_189503598.1">
    <property type="nucleotide sequence ID" value="NZ_BMZQ01000002.1"/>
</dbReference>
<protein>
    <submittedName>
        <fullName evidence="2">Uncharacterized protein</fullName>
    </submittedName>
</protein>
<evidence type="ECO:0000313" key="2">
    <source>
        <dbReference type="EMBL" id="GHD14859.1"/>
    </source>
</evidence>
<accession>A0A8J3DQ97</accession>
<sequence length="61" mass="6747">MSQRTNPDSGLIIRQQQADTSCSNNNVNAAPGALRSRDMHPQTREALAQAVKRASTQLKRR</sequence>
<dbReference type="AlphaFoldDB" id="A0A8J3DQ97"/>
<reference evidence="2" key="2">
    <citation type="submission" date="2020-09" db="EMBL/GenBank/DDBJ databases">
        <authorList>
            <person name="Sun Q."/>
            <person name="Kim S."/>
        </authorList>
    </citation>
    <scope>NUCLEOTIDE SEQUENCE</scope>
    <source>
        <strain evidence="2">KCTC 42249</strain>
    </source>
</reference>
<gene>
    <name evidence="2" type="ORF">GCM10016234_20900</name>
</gene>
<proteinExistence type="predicted"/>
<dbReference type="Proteomes" id="UP000630142">
    <property type="component" value="Unassembled WGS sequence"/>
</dbReference>
<feature type="compositionally biased region" description="Polar residues" evidence="1">
    <location>
        <begin position="1"/>
        <end position="28"/>
    </location>
</feature>
<keyword evidence="3" id="KW-1185">Reference proteome</keyword>
<organism evidence="2 3">
    <name type="scientific">Tianweitania populi</name>
    <dbReference type="NCBI Taxonomy" id="1607949"/>
    <lineage>
        <taxon>Bacteria</taxon>
        <taxon>Pseudomonadati</taxon>
        <taxon>Pseudomonadota</taxon>
        <taxon>Alphaproteobacteria</taxon>
        <taxon>Hyphomicrobiales</taxon>
        <taxon>Phyllobacteriaceae</taxon>
        <taxon>Tianweitania</taxon>
    </lineage>
</organism>
<dbReference type="EMBL" id="BMZQ01000002">
    <property type="protein sequence ID" value="GHD14859.1"/>
    <property type="molecule type" value="Genomic_DNA"/>
</dbReference>
<comment type="caution">
    <text evidence="2">The sequence shown here is derived from an EMBL/GenBank/DDBJ whole genome shotgun (WGS) entry which is preliminary data.</text>
</comment>
<evidence type="ECO:0000256" key="1">
    <source>
        <dbReference type="SAM" id="MobiDB-lite"/>
    </source>
</evidence>
<feature type="region of interest" description="Disordered" evidence="1">
    <location>
        <begin position="1"/>
        <end position="61"/>
    </location>
</feature>
<name>A0A8J3DQ97_9HYPH</name>
<evidence type="ECO:0000313" key="3">
    <source>
        <dbReference type="Proteomes" id="UP000630142"/>
    </source>
</evidence>
<reference evidence="2" key="1">
    <citation type="journal article" date="2014" name="Int. J. Syst. Evol. Microbiol.">
        <title>Complete genome sequence of Corynebacterium casei LMG S-19264T (=DSM 44701T), isolated from a smear-ripened cheese.</title>
        <authorList>
            <consortium name="US DOE Joint Genome Institute (JGI-PGF)"/>
            <person name="Walter F."/>
            <person name="Albersmeier A."/>
            <person name="Kalinowski J."/>
            <person name="Ruckert C."/>
        </authorList>
    </citation>
    <scope>NUCLEOTIDE SEQUENCE</scope>
    <source>
        <strain evidence="2">KCTC 42249</strain>
    </source>
</reference>